<dbReference type="RefSeq" id="WP_145194523.1">
    <property type="nucleotide sequence ID" value="NZ_CP036434.1"/>
</dbReference>
<dbReference type="InterPro" id="IPR036465">
    <property type="entry name" value="vWFA_dom_sf"/>
</dbReference>
<keyword evidence="4" id="KW-1185">Reference proteome</keyword>
<evidence type="ECO:0000313" key="3">
    <source>
        <dbReference type="EMBL" id="QDV05099.1"/>
    </source>
</evidence>
<organism evidence="3 4">
    <name type="scientific">Saltatorellus ferox</name>
    <dbReference type="NCBI Taxonomy" id="2528018"/>
    <lineage>
        <taxon>Bacteria</taxon>
        <taxon>Pseudomonadati</taxon>
        <taxon>Planctomycetota</taxon>
        <taxon>Planctomycetia</taxon>
        <taxon>Planctomycetia incertae sedis</taxon>
        <taxon>Saltatorellus</taxon>
    </lineage>
</organism>
<gene>
    <name evidence="3" type="ORF">Poly30_05940</name>
</gene>
<dbReference type="Pfam" id="PF12034">
    <property type="entry name" value="YfbK_C"/>
    <property type="match status" value="1"/>
</dbReference>
<dbReference type="Pfam" id="PF00092">
    <property type="entry name" value="VWA"/>
    <property type="match status" value="1"/>
</dbReference>
<feature type="compositionally biased region" description="Basic and acidic residues" evidence="1">
    <location>
        <begin position="217"/>
        <end position="227"/>
    </location>
</feature>
<dbReference type="OrthoDB" id="9805121at2"/>
<reference evidence="3 4" key="1">
    <citation type="submission" date="2019-02" db="EMBL/GenBank/DDBJ databases">
        <title>Deep-cultivation of Planctomycetes and their phenomic and genomic characterization uncovers novel biology.</title>
        <authorList>
            <person name="Wiegand S."/>
            <person name="Jogler M."/>
            <person name="Boedeker C."/>
            <person name="Pinto D."/>
            <person name="Vollmers J."/>
            <person name="Rivas-Marin E."/>
            <person name="Kohn T."/>
            <person name="Peeters S.H."/>
            <person name="Heuer A."/>
            <person name="Rast P."/>
            <person name="Oberbeckmann S."/>
            <person name="Bunk B."/>
            <person name="Jeske O."/>
            <person name="Meyerdierks A."/>
            <person name="Storesund J.E."/>
            <person name="Kallscheuer N."/>
            <person name="Luecker S."/>
            <person name="Lage O.M."/>
            <person name="Pohl T."/>
            <person name="Merkel B.J."/>
            <person name="Hornburger P."/>
            <person name="Mueller R.-W."/>
            <person name="Bruemmer F."/>
            <person name="Labrenz M."/>
            <person name="Spormann A.M."/>
            <person name="Op den Camp H."/>
            <person name="Overmann J."/>
            <person name="Amann R."/>
            <person name="Jetten M.S.M."/>
            <person name="Mascher T."/>
            <person name="Medema M.H."/>
            <person name="Devos D.P."/>
            <person name="Kaster A.-K."/>
            <person name="Ovreas L."/>
            <person name="Rohde M."/>
            <person name="Galperin M.Y."/>
            <person name="Jogler C."/>
        </authorList>
    </citation>
    <scope>NUCLEOTIDE SEQUENCE [LARGE SCALE GENOMIC DNA]</scope>
    <source>
        <strain evidence="3 4">Poly30</strain>
    </source>
</reference>
<dbReference type="PANTHER" id="PTHR10579">
    <property type="entry name" value="CALCIUM-ACTIVATED CHLORIDE CHANNEL REGULATOR"/>
    <property type="match status" value="1"/>
</dbReference>
<evidence type="ECO:0000259" key="2">
    <source>
        <dbReference type="PROSITE" id="PS50234"/>
    </source>
</evidence>
<feature type="region of interest" description="Disordered" evidence="1">
    <location>
        <begin position="93"/>
        <end position="112"/>
    </location>
</feature>
<dbReference type="PANTHER" id="PTHR10579:SF43">
    <property type="entry name" value="ZINC FINGER (C3HC4-TYPE RING FINGER) FAMILY PROTEIN"/>
    <property type="match status" value="1"/>
</dbReference>
<dbReference type="PROSITE" id="PS50234">
    <property type="entry name" value="VWFA"/>
    <property type="match status" value="1"/>
</dbReference>
<evidence type="ECO:0000313" key="4">
    <source>
        <dbReference type="Proteomes" id="UP000320390"/>
    </source>
</evidence>
<dbReference type="EMBL" id="CP036434">
    <property type="protein sequence ID" value="QDV05099.1"/>
    <property type="molecule type" value="Genomic_DNA"/>
</dbReference>
<feature type="compositionally biased region" description="Basic and acidic residues" evidence="1">
    <location>
        <begin position="322"/>
        <end position="344"/>
    </location>
</feature>
<evidence type="ECO:0000256" key="1">
    <source>
        <dbReference type="SAM" id="MobiDB-lite"/>
    </source>
</evidence>
<feature type="domain" description="VWFA" evidence="2">
    <location>
        <begin position="471"/>
        <end position="650"/>
    </location>
</feature>
<dbReference type="InterPro" id="IPR022156">
    <property type="entry name" value="Uncharacterised_YfbK_N"/>
</dbReference>
<proteinExistence type="predicted"/>
<dbReference type="InterPro" id="IPR051266">
    <property type="entry name" value="CLCR"/>
</dbReference>
<dbReference type="Pfam" id="PF12450">
    <property type="entry name" value="vWF_A"/>
    <property type="match status" value="1"/>
</dbReference>
<feature type="region of interest" description="Disordered" evidence="1">
    <location>
        <begin position="854"/>
        <end position="903"/>
    </location>
</feature>
<feature type="compositionally biased region" description="Basic and acidic residues" evidence="1">
    <location>
        <begin position="886"/>
        <end position="903"/>
    </location>
</feature>
<dbReference type="SUPFAM" id="SSF53300">
    <property type="entry name" value="vWA-like"/>
    <property type="match status" value="1"/>
</dbReference>
<feature type="region of interest" description="Disordered" evidence="1">
    <location>
        <begin position="204"/>
        <end position="275"/>
    </location>
</feature>
<dbReference type="SMART" id="SM00327">
    <property type="entry name" value="VWA"/>
    <property type="match status" value="1"/>
</dbReference>
<name>A0A518ELY3_9BACT</name>
<dbReference type="Gene3D" id="3.40.50.410">
    <property type="entry name" value="von Willebrand factor, type A domain"/>
    <property type="match status" value="1"/>
</dbReference>
<protein>
    <submittedName>
        <fullName evidence="3">von Willebrand factor</fullName>
    </submittedName>
</protein>
<dbReference type="AlphaFoldDB" id="A0A518ELY3"/>
<dbReference type="InterPro" id="IPR002035">
    <property type="entry name" value="VWF_A"/>
</dbReference>
<accession>A0A518ELY3</accession>
<feature type="compositionally biased region" description="Polar residues" evidence="1">
    <location>
        <begin position="345"/>
        <end position="356"/>
    </location>
</feature>
<feature type="region of interest" description="Disordered" evidence="1">
    <location>
        <begin position="295"/>
        <end position="356"/>
    </location>
</feature>
<dbReference type="InterPro" id="IPR021908">
    <property type="entry name" value="YfbK_C"/>
</dbReference>
<dbReference type="Proteomes" id="UP000320390">
    <property type="component" value="Chromosome"/>
</dbReference>
<sequence length="903" mass="97150">MNHEHTNGTDHEADGEGRMYDLLCRYVFGEADEAERTEVEAALAGSEALRAQKAELDATVALVQGAFSGSDQGSSAEESASLSTAQLEELQAAAREAAPGASDVTLQPVKRGPRPWYASNSVKFAAAATVLLTVGTLYVNRQAPRGSDAEVASVEKAPDDRSGKRLQEELAWLDQDMEGAAFRPSGEETDLALLEEPEAEVAAVSSSLVTAPSPEPRLQKVEADRASPLRALGYGAPQASRSKRPAANEAPPAAKVSAGVEARRGAGGGGRDGAVTSWSDDFFLGRGEEPAGLALMGGESGRPSPGSAGAMTPAPEVAFEDESSRRMAPSRDKDARTRRPESDLRQGTTTVTSTRVPNERPRDMFFRFWGDNPFVVTRNDALSTFAADVDTASFTLARRMLREGFLPERDQIRTEEFVNFAKPDLAAPLEDTFAVYGELAPSPFGGREDRWLLRVGVRAKDITREERPPLALTFVIDTSGSMRTDNRLELVKHSLRLLVNQLDGRDTLAIVGFSNEAREILPPTPATEADTIEGALYGLMPDGGTNAEAGLKLGYQLSLGGSAHPEAQKRVIFLSDGVANLGQTDQDRLATEISEYADRGVFLNTIGVGMSNHSDVFLEQLADKGQGVCDYVADAADARRAIVERFVSGFVTVAKDLKIQVEFDGAAVLRWRQLGYENRAVADRDFRNDAVDAGEVGAGHQVTCFYELELGSNVDDAAAALAKIRLRWKPMNPIVLGARTTETRETETLVRYEESLAPSFRAASAGFRLGALSAQFAECLRQSYHARGDSMDRLASGFANLLTDAPSEDVAAMAESFKRARDLGLQAPPPVRPTDADAAQQEAYYNFLIESLGGADAPSDGRETNPSGTSEGAREGSPAAPTQEEYESRIRELLKGDQQEDPH</sequence>